<reference evidence="2" key="1">
    <citation type="submission" date="2020-10" db="EMBL/GenBank/DDBJ databases">
        <authorList>
            <person name="Castelo-Branco R."/>
            <person name="Eusebio N."/>
            <person name="Adriana R."/>
            <person name="Vieira A."/>
            <person name="Brugerolle De Fraissinette N."/>
            <person name="Rezende De Castro R."/>
            <person name="Schneider M.P."/>
            <person name="Vasconcelos V."/>
            <person name="Leao P.N."/>
        </authorList>
    </citation>
    <scope>NUCLEOTIDE SEQUENCE</scope>
    <source>
        <strain evidence="2">LEGE 07157</strain>
    </source>
</reference>
<dbReference type="EMBL" id="JADEWZ010000054">
    <property type="protein sequence ID" value="MBE9118644.1"/>
    <property type="molecule type" value="Genomic_DNA"/>
</dbReference>
<dbReference type="PANTHER" id="PTHR23150:SF19">
    <property type="entry name" value="FORMYLGLYCINE-GENERATING ENZYME"/>
    <property type="match status" value="1"/>
</dbReference>
<dbReference type="GO" id="GO:0120147">
    <property type="term" value="F:formylglycine-generating oxidase activity"/>
    <property type="evidence" value="ECO:0007669"/>
    <property type="project" value="TreeGrafter"/>
</dbReference>
<dbReference type="Proteomes" id="UP000654482">
    <property type="component" value="Unassembled WGS sequence"/>
</dbReference>
<evidence type="ECO:0000313" key="3">
    <source>
        <dbReference type="Proteomes" id="UP000654482"/>
    </source>
</evidence>
<dbReference type="AlphaFoldDB" id="A0A8J7DZQ6"/>
<proteinExistence type="predicted"/>
<protein>
    <submittedName>
        <fullName evidence="2">Formylglycine-generating enzyme family protein</fullName>
    </submittedName>
</protein>
<gene>
    <name evidence="2" type="ORF">IQ249_22400</name>
</gene>
<keyword evidence="3" id="KW-1185">Reference proteome</keyword>
<feature type="domain" description="Sulfatase-modifying factor enzyme-like" evidence="1">
    <location>
        <begin position="27"/>
        <end position="288"/>
    </location>
</feature>
<dbReference type="RefSeq" id="WP_194031727.1">
    <property type="nucleotide sequence ID" value="NZ_JADEWZ010000054.1"/>
</dbReference>
<comment type="caution">
    <text evidence="2">The sequence shown here is derived from an EMBL/GenBank/DDBJ whole genome shotgun (WGS) entry which is preliminary data.</text>
</comment>
<dbReference type="PANTHER" id="PTHR23150">
    <property type="entry name" value="SULFATASE MODIFYING FACTOR 1, 2"/>
    <property type="match status" value="1"/>
</dbReference>
<dbReference type="InterPro" id="IPR016187">
    <property type="entry name" value="CTDL_fold"/>
</dbReference>
<dbReference type="InterPro" id="IPR005532">
    <property type="entry name" value="SUMF_dom"/>
</dbReference>
<sequence length="294" mass="33993">MVKLVIKKQPRQAQYYVETLAEGIELEMVSIPNGTLLMGSPETELDNYDDEKPQHEVTLPSFFMGKYPITQGQWRAIAETVEKVERELDPDPSNFKKPYEEYDRWSRPVENVSWYDAVEFCQRLSKKTGREYRLPSEAEWEYACRGVRFLGEGQQYPPFHFGETISTDLANYCGVEEKIGETTYSGSYGRGLKGKNREQTTPVGYFQVANGFGLYDMHGNVLEWCADPWHSNYEGAPKDESIWLSSDNSSYVLRGGSWSSHPRYCRSAYRNHYNPDYRYSHVGFRVARSAPRTL</sequence>
<accession>A0A8J7DZQ6</accession>
<dbReference type="Pfam" id="PF03781">
    <property type="entry name" value="FGE-sulfatase"/>
    <property type="match status" value="1"/>
</dbReference>
<dbReference type="Gene3D" id="3.90.1580.10">
    <property type="entry name" value="paralog of FGE (formylglycine-generating enzyme)"/>
    <property type="match status" value="1"/>
</dbReference>
<evidence type="ECO:0000259" key="1">
    <source>
        <dbReference type="Pfam" id="PF03781"/>
    </source>
</evidence>
<name>A0A8J7DZQ6_9CYAN</name>
<dbReference type="InterPro" id="IPR042095">
    <property type="entry name" value="SUMF_sf"/>
</dbReference>
<evidence type="ECO:0000313" key="2">
    <source>
        <dbReference type="EMBL" id="MBE9118644.1"/>
    </source>
</evidence>
<organism evidence="2 3">
    <name type="scientific">Lusitaniella coriacea LEGE 07157</name>
    <dbReference type="NCBI Taxonomy" id="945747"/>
    <lineage>
        <taxon>Bacteria</taxon>
        <taxon>Bacillati</taxon>
        <taxon>Cyanobacteriota</taxon>
        <taxon>Cyanophyceae</taxon>
        <taxon>Spirulinales</taxon>
        <taxon>Lusitaniellaceae</taxon>
        <taxon>Lusitaniella</taxon>
    </lineage>
</organism>
<dbReference type="InterPro" id="IPR051043">
    <property type="entry name" value="Sulfatase_Mod_Factor_Kinase"/>
</dbReference>
<dbReference type="SUPFAM" id="SSF56436">
    <property type="entry name" value="C-type lectin-like"/>
    <property type="match status" value="1"/>
</dbReference>